<feature type="transmembrane region" description="Helical" evidence="8">
    <location>
        <begin position="246"/>
        <end position="266"/>
    </location>
</feature>
<evidence type="ECO:0000256" key="7">
    <source>
        <dbReference type="SAM" id="MobiDB-lite"/>
    </source>
</evidence>
<feature type="transmembrane region" description="Helical" evidence="8">
    <location>
        <begin position="311"/>
        <end position="332"/>
    </location>
</feature>
<accession>A0A7S0PMG2</accession>
<feature type="domain" description="Cytochrome b561" evidence="10">
    <location>
        <begin position="208"/>
        <end position="414"/>
    </location>
</feature>
<dbReference type="AlphaFoldDB" id="A0A7S0PMG2"/>
<feature type="compositionally biased region" description="Acidic residues" evidence="7">
    <location>
        <begin position="44"/>
        <end position="58"/>
    </location>
</feature>
<dbReference type="SMART" id="SM00665">
    <property type="entry name" value="B561"/>
    <property type="match status" value="1"/>
</dbReference>
<feature type="transmembrane region" description="Helical" evidence="8">
    <location>
        <begin position="278"/>
        <end position="299"/>
    </location>
</feature>
<organism evidence="11">
    <name type="scientific">Ostreococcus mediterraneus</name>
    <dbReference type="NCBI Taxonomy" id="1486918"/>
    <lineage>
        <taxon>Eukaryota</taxon>
        <taxon>Viridiplantae</taxon>
        <taxon>Chlorophyta</taxon>
        <taxon>Mamiellophyceae</taxon>
        <taxon>Mamiellales</taxon>
        <taxon>Bathycoccaceae</taxon>
        <taxon>Ostreococcus</taxon>
    </lineage>
</organism>
<evidence type="ECO:0000256" key="4">
    <source>
        <dbReference type="ARBA" id="ARBA00022982"/>
    </source>
</evidence>
<evidence type="ECO:0000313" key="11">
    <source>
        <dbReference type="EMBL" id="CAD8584625.1"/>
    </source>
</evidence>
<dbReference type="CDD" id="cd08760">
    <property type="entry name" value="Cyt_b561_FRRS1_like"/>
    <property type="match status" value="1"/>
</dbReference>
<keyword evidence="4" id="KW-0249">Electron transport</keyword>
<keyword evidence="9" id="KW-0732">Signal</keyword>
<keyword evidence="3 8" id="KW-0812">Transmembrane</keyword>
<keyword evidence="5 8" id="KW-1133">Transmembrane helix</keyword>
<name>A0A7S0PMG2_9CHLO</name>
<keyword evidence="2" id="KW-0813">Transport</keyword>
<feature type="transmembrane region" description="Helical" evidence="8">
    <location>
        <begin position="400"/>
        <end position="421"/>
    </location>
</feature>
<feature type="transmembrane region" description="Helical" evidence="8">
    <location>
        <begin position="359"/>
        <end position="380"/>
    </location>
</feature>
<feature type="region of interest" description="Disordered" evidence="7">
    <location>
        <begin position="426"/>
        <end position="447"/>
    </location>
</feature>
<evidence type="ECO:0000259" key="10">
    <source>
        <dbReference type="PROSITE" id="PS50939"/>
    </source>
</evidence>
<dbReference type="PANTHER" id="PTHR23130">
    <property type="entry name" value="CYTOCHROME B561 AND DOMON DOMAIN-CONTAINING PROTEIN"/>
    <property type="match status" value="1"/>
</dbReference>
<protein>
    <recommendedName>
        <fullName evidence="10">Cytochrome b561 domain-containing protein</fullName>
    </recommendedName>
</protein>
<gene>
    <name evidence="11" type="ORF">OMED0929_LOCUS5014</name>
</gene>
<evidence type="ECO:0000256" key="3">
    <source>
        <dbReference type="ARBA" id="ARBA00022692"/>
    </source>
</evidence>
<dbReference type="PROSITE" id="PS50939">
    <property type="entry name" value="CYTOCHROME_B561"/>
    <property type="match status" value="1"/>
</dbReference>
<keyword evidence="6 8" id="KW-0472">Membrane</keyword>
<comment type="subcellular location">
    <subcellularLocation>
        <location evidence="1">Membrane</location>
    </subcellularLocation>
</comment>
<dbReference type="Gene3D" id="1.20.120.1770">
    <property type="match status" value="1"/>
</dbReference>
<evidence type="ECO:0000256" key="2">
    <source>
        <dbReference type="ARBA" id="ARBA00022448"/>
    </source>
</evidence>
<feature type="region of interest" description="Disordered" evidence="7">
    <location>
        <begin position="43"/>
        <end position="68"/>
    </location>
</feature>
<proteinExistence type="predicted"/>
<feature type="signal peptide" evidence="9">
    <location>
        <begin position="1"/>
        <end position="44"/>
    </location>
</feature>
<evidence type="ECO:0000256" key="8">
    <source>
        <dbReference type="SAM" id="Phobius"/>
    </source>
</evidence>
<evidence type="ECO:0000256" key="9">
    <source>
        <dbReference type="SAM" id="SignalP"/>
    </source>
</evidence>
<dbReference type="GO" id="GO:0016020">
    <property type="term" value="C:membrane"/>
    <property type="evidence" value="ECO:0007669"/>
    <property type="project" value="UniProtKB-SubCell"/>
</dbReference>
<feature type="chain" id="PRO_5030941147" description="Cytochrome b561 domain-containing protein" evidence="9">
    <location>
        <begin position="45"/>
        <end position="447"/>
    </location>
</feature>
<dbReference type="EMBL" id="HBEW01005936">
    <property type="protein sequence ID" value="CAD8584625.1"/>
    <property type="molecule type" value="Transcribed_RNA"/>
</dbReference>
<reference evidence="11" key="1">
    <citation type="submission" date="2021-01" db="EMBL/GenBank/DDBJ databases">
        <authorList>
            <person name="Corre E."/>
            <person name="Pelletier E."/>
            <person name="Niang G."/>
            <person name="Scheremetjew M."/>
            <person name="Finn R."/>
            <person name="Kale V."/>
            <person name="Holt S."/>
            <person name="Cochrane G."/>
            <person name="Meng A."/>
            <person name="Brown T."/>
            <person name="Cohen L."/>
        </authorList>
    </citation>
    <scope>NUCLEOTIDE SEQUENCE</scope>
    <source>
        <strain evidence="11">Clade-D-RCC2572</strain>
    </source>
</reference>
<dbReference type="PANTHER" id="PTHR23130:SF171">
    <property type="entry name" value="OS01G0895300 PROTEIN"/>
    <property type="match status" value="1"/>
</dbReference>
<evidence type="ECO:0000256" key="1">
    <source>
        <dbReference type="ARBA" id="ARBA00004370"/>
    </source>
</evidence>
<dbReference type="InterPro" id="IPR006593">
    <property type="entry name" value="Cyt_b561/ferric_Rdtase_TM"/>
</dbReference>
<sequence>MSAREARGAARPRHRARKLRWMTLATVVVAGALLALAASRGVAGDDDGDDDDDDDDDDHGSSGPAVTVNGACAVDATDGRTWCAYANVVAGIDVAFSAVDSTDVSRVDHYVKATFSGTKNPGSLGWASFGPGTSMSSAVVSVGQANGASSTAYTLTSRATPSNVCSAGCAITELATTSDASGLTLKFRYTKENTTPGTETFIWGMKTSAWPGKHSAFGTVSADVTGITTANSGTSTSTLTRDVTHGVLMVMAWVIFMPGASAMTMLKNALPDGLWFKLHMAGASIGSLIFAIALGLLLGREDHGESSLLDTHYTLALGTIGLWVAQISLGVLRPNKTGGNRLGFIPTSLRPAWFVAHRVIGPLVMGIAAAAVITGAKLIQDKHGDDSAIGIKFLMPDVMYAMYATVVALALVGAGVNLCCFKPRQRSTSPSAPYLIETGQMTSSDRV</sequence>
<evidence type="ECO:0000256" key="6">
    <source>
        <dbReference type="ARBA" id="ARBA00023136"/>
    </source>
</evidence>
<evidence type="ECO:0000256" key="5">
    <source>
        <dbReference type="ARBA" id="ARBA00022989"/>
    </source>
</evidence>